<evidence type="ECO:0000313" key="1">
    <source>
        <dbReference type="EMBL" id="CEL95866.1"/>
    </source>
</evidence>
<gene>
    <name evidence="1" type="ORF">Vbra_1132</name>
</gene>
<protein>
    <submittedName>
        <fullName evidence="1">Uncharacterized protein</fullName>
    </submittedName>
</protein>
<dbReference type="EMBL" id="CDMY01000240">
    <property type="protein sequence ID" value="CEL95866.1"/>
    <property type="molecule type" value="Genomic_DNA"/>
</dbReference>
<sequence length="201" mass="22416">MNGGTGGHPYAEGYKRADPAIRQGEWLNRSFSAFLLDRVLLWWSDGEGVEQKMVLWADIGRGDARYGRLLRTDNIPEDQGIAVDYRYDRGNIEDHRDVILIGFRLNETVAAHLRVGDGLVELYTTEPSAADRPHPLADRYSVSVGAARRLLWPFGLESAVIDRGECWDEGCRLAPGMVGAFNELGQGQWLHGCPCVCLCVR</sequence>
<dbReference type="PhylomeDB" id="A0A0G4EHA0"/>
<reference evidence="1 2" key="1">
    <citation type="submission" date="2014-11" db="EMBL/GenBank/DDBJ databases">
        <authorList>
            <person name="Zhu J."/>
            <person name="Qi W."/>
            <person name="Song R."/>
        </authorList>
    </citation>
    <scope>NUCLEOTIDE SEQUENCE [LARGE SCALE GENOMIC DNA]</scope>
</reference>
<organism evidence="1 2">
    <name type="scientific">Vitrella brassicaformis (strain CCMP3155)</name>
    <dbReference type="NCBI Taxonomy" id="1169540"/>
    <lineage>
        <taxon>Eukaryota</taxon>
        <taxon>Sar</taxon>
        <taxon>Alveolata</taxon>
        <taxon>Colpodellida</taxon>
        <taxon>Vitrellaceae</taxon>
        <taxon>Vitrella</taxon>
    </lineage>
</organism>
<keyword evidence="2" id="KW-1185">Reference proteome</keyword>
<dbReference type="VEuPathDB" id="CryptoDB:Vbra_1132"/>
<accession>A0A0G4EHA0</accession>
<dbReference type="AlphaFoldDB" id="A0A0G4EHA0"/>
<dbReference type="Proteomes" id="UP000041254">
    <property type="component" value="Unassembled WGS sequence"/>
</dbReference>
<dbReference type="InParanoid" id="A0A0G4EHA0"/>
<proteinExistence type="predicted"/>
<name>A0A0G4EHA0_VITBC</name>
<evidence type="ECO:0000313" key="2">
    <source>
        <dbReference type="Proteomes" id="UP000041254"/>
    </source>
</evidence>